<proteinExistence type="predicted"/>
<dbReference type="RefSeq" id="WP_090363220.1">
    <property type="nucleotide sequence ID" value="NZ_FNEM01000003.1"/>
</dbReference>
<feature type="region of interest" description="Disordered" evidence="1">
    <location>
        <begin position="182"/>
        <end position="209"/>
    </location>
</feature>
<evidence type="ECO:0000313" key="4">
    <source>
        <dbReference type="Proteomes" id="UP000199527"/>
    </source>
</evidence>
<evidence type="ECO:0000256" key="1">
    <source>
        <dbReference type="SAM" id="MobiDB-lite"/>
    </source>
</evidence>
<organism evidence="3 4">
    <name type="scientific">Ferrimonas sediminum</name>
    <dbReference type="NCBI Taxonomy" id="718193"/>
    <lineage>
        <taxon>Bacteria</taxon>
        <taxon>Pseudomonadati</taxon>
        <taxon>Pseudomonadota</taxon>
        <taxon>Gammaproteobacteria</taxon>
        <taxon>Alteromonadales</taxon>
        <taxon>Ferrimonadaceae</taxon>
        <taxon>Ferrimonas</taxon>
    </lineage>
</organism>
<keyword evidence="2" id="KW-0812">Transmembrane</keyword>
<feature type="transmembrane region" description="Helical" evidence="2">
    <location>
        <begin position="53"/>
        <end position="73"/>
    </location>
</feature>
<dbReference type="AlphaFoldDB" id="A0A1G8NTX1"/>
<dbReference type="PANTHER" id="PTHR34351:SF1">
    <property type="entry name" value="SLR1927 PROTEIN"/>
    <property type="match status" value="1"/>
</dbReference>
<dbReference type="Proteomes" id="UP000199527">
    <property type="component" value="Unassembled WGS sequence"/>
</dbReference>
<sequence length="308" mass="34390">MNLKFWQRPPLQASPQRTLGHNDILILPTRFGVLFLGLSLVLFLFGSNYQNNLILMLAFLMVSLFSSCLLICYRNLAGVTLSPQPAPGTHAGDPARFPISLSGTGHSYHLQLGFVQGDKQLLHTLSATPSRLEVAWPSRRRGPLLPPPLIISSRYPLGLCRVWSRLALNQAAWVWPRPLAGDTPQAHRPRQEQGDKHQSNSNDFDGLKPWQRGHSLGRVAWKQLAQQRGMLVKQFDSPGPNPELLTVDNRHPQLEHHLSELAGRLHRLHQQGVPVGLSTDTETLMPALGRTHLHHCLTLLARVEPHAS</sequence>
<feature type="compositionally biased region" description="Basic and acidic residues" evidence="1">
    <location>
        <begin position="189"/>
        <end position="198"/>
    </location>
</feature>
<gene>
    <name evidence="3" type="ORF">SAMN04488540_103226</name>
</gene>
<keyword evidence="2" id="KW-0472">Membrane</keyword>
<feature type="transmembrane region" description="Helical" evidence="2">
    <location>
        <begin position="24"/>
        <end position="47"/>
    </location>
</feature>
<dbReference type="EMBL" id="FNEM01000003">
    <property type="protein sequence ID" value="SDI83376.1"/>
    <property type="molecule type" value="Genomic_DNA"/>
</dbReference>
<keyword evidence="4" id="KW-1185">Reference proteome</keyword>
<evidence type="ECO:0000256" key="2">
    <source>
        <dbReference type="SAM" id="Phobius"/>
    </source>
</evidence>
<dbReference type="PANTHER" id="PTHR34351">
    <property type="entry name" value="SLR1927 PROTEIN-RELATED"/>
    <property type="match status" value="1"/>
</dbReference>
<name>A0A1G8NTX1_9GAMM</name>
<dbReference type="OrthoDB" id="5298497at2"/>
<reference evidence="4" key="1">
    <citation type="submission" date="2016-10" db="EMBL/GenBank/DDBJ databases">
        <authorList>
            <person name="Varghese N."/>
            <person name="Submissions S."/>
        </authorList>
    </citation>
    <scope>NUCLEOTIDE SEQUENCE [LARGE SCALE GENOMIC DNA]</scope>
    <source>
        <strain evidence="4">DSM 23317</strain>
    </source>
</reference>
<keyword evidence="2" id="KW-1133">Transmembrane helix</keyword>
<evidence type="ECO:0000313" key="3">
    <source>
        <dbReference type="EMBL" id="SDI83376.1"/>
    </source>
</evidence>
<accession>A0A1G8NTX1</accession>
<protein>
    <submittedName>
        <fullName evidence="3">Uncharacterized conserved protein, DUF58 family, contains vWF domain</fullName>
    </submittedName>
</protein>